<gene>
    <name evidence="1" type="ORF">DICPUDRAFT_154378</name>
</gene>
<dbReference type="InParanoid" id="F0ZR73"/>
<dbReference type="EMBL" id="GL871136">
    <property type="protein sequence ID" value="EGC33562.1"/>
    <property type="molecule type" value="Genomic_DNA"/>
</dbReference>
<dbReference type="AlphaFoldDB" id="F0ZR73"/>
<organism evidence="1 2">
    <name type="scientific">Dictyostelium purpureum</name>
    <name type="common">Slime mold</name>
    <dbReference type="NCBI Taxonomy" id="5786"/>
    <lineage>
        <taxon>Eukaryota</taxon>
        <taxon>Amoebozoa</taxon>
        <taxon>Evosea</taxon>
        <taxon>Eumycetozoa</taxon>
        <taxon>Dictyostelia</taxon>
        <taxon>Dictyosteliales</taxon>
        <taxon>Dictyosteliaceae</taxon>
        <taxon>Dictyostelium</taxon>
    </lineage>
</organism>
<evidence type="ECO:0000313" key="2">
    <source>
        <dbReference type="Proteomes" id="UP000001064"/>
    </source>
</evidence>
<accession>F0ZR73</accession>
<dbReference type="KEGG" id="dpp:DICPUDRAFT_154378"/>
<dbReference type="RefSeq" id="XP_003289911.1">
    <property type="nucleotide sequence ID" value="XM_003289863.1"/>
</dbReference>
<dbReference type="PANTHER" id="PTHR32423">
    <property type="entry name" value="SAP DOMAIN-CONTAINING PROTEIN-RELATED"/>
    <property type="match status" value="1"/>
</dbReference>
<sequence length="457" mass="53358">MVSKNISHTLYCSSELDDWIDTIYKNVKTRLYNIINNDSMGELLFNTITFDSYFGYKNYKNKIENNIKNINNNSNNNNSLNNKTIIIQYRGKNDYGLKLDKKCLNEIINITETSEEIPSNVEFNLEFYYNSQFSGNIDKYQQLSKAFDQLCNIATIKHIEHDKIYFEKFIFDPIPLFKPNSLESIEFGDFPFQIEWFSKINLPPNLKKLSIYLPLHDISRAISMLEEEYESRQHKCSIHEITVQDPNNALKNWETMIQKLQDSSSIIDLTLNTNCRRCCDPGYMYFKFVSDGLKSILSSPKTFIKYLKLRYVFCFDDVFFETIKKSKSIVSLEISSKLRDIPYTRILDYVSYNKNIIHLKLGGRMVTNIFTTLLNYDQLYLNTLTLDFKLFQDCKQSDLELLIKSSNFDIVIVITGKINPRLLETVIGMKNIEVLENSPQETPATRATRATVDICKD</sequence>
<dbReference type="Proteomes" id="UP000001064">
    <property type="component" value="Unassembled WGS sequence"/>
</dbReference>
<dbReference type="GeneID" id="10504273"/>
<keyword evidence="2" id="KW-1185">Reference proteome</keyword>
<dbReference type="PANTHER" id="PTHR32423:SF24">
    <property type="entry name" value="CCZ1_INTU_HSP4 FIRST LONGIN DOMAIN-CONTAINING PROTEIN-RELATED"/>
    <property type="match status" value="1"/>
</dbReference>
<reference evidence="2" key="1">
    <citation type="journal article" date="2011" name="Genome Biol.">
        <title>Comparative genomics of the social amoebae Dictyostelium discoideum and Dictyostelium purpureum.</title>
        <authorList>
            <consortium name="US DOE Joint Genome Institute (JGI-PGF)"/>
            <person name="Sucgang R."/>
            <person name="Kuo A."/>
            <person name="Tian X."/>
            <person name="Salerno W."/>
            <person name="Parikh A."/>
            <person name="Feasley C.L."/>
            <person name="Dalin E."/>
            <person name="Tu H."/>
            <person name="Huang E."/>
            <person name="Barry K."/>
            <person name="Lindquist E."/>
            <person name="Shapiro H."/>
            <person name="Bruce D."/>
            <person name="Schmutz J."/>
            <person name="Salamov A."/>
            <person name="Fey P."/>
            <person name="Gaudet P."/>
            <person name="Anjard C."/>
            <person name="Babu M.M."/>
            <person name="Basu S."/>
            <person name="Bushmanova Y."/>
            <person name="van der Wel H."/>
            <person name="Katoh-Kurasawa M."/>
            <person name="Dinh C."/>
            <person name="Coutinho P.M."/>
            <person name="Saito T."/>
            <person name="Elias M."/>
            <person name="Schaap P."/>
            <person name="Kay R.R."/>
            <person name="Henrissat B."/>
            <person name="Eichinger L."/>
            <person name="Rivero F."/>
            <person name="Putnam N.H."/>
            <person name="West C.M."/>
            <person name="Loomis W.F."/>
            <person name="Chisholm R.L."/>
            <person name="Shaulsky G."/>
            <person name="Strassmann J.E."/>
            <person name="Queller D.C."/>
            <person name="Kuspa A."/>
            <person name="Grigoriev I.V."/>
        </authorList>
    </citation>
    <scope>NUCLEOTIDE SEQUENCE [LARGE SCALE GENOMIC DNA]</scope>
    <source>
        <strain evidence="2">QSDP1</strain>
    </source>
</reference>
<evidence type="ECO:0000313" key="1">
    <source>
        <dbReference type="EMBL" id="EGC33562.1"/>
    </source>
</evidence>
<dbReference type="VEuPathDB" id="AmoebaDB:DICPUDRAFT_154378"/>
<proteinExistence type="predicted"/>
<protein>
    <submittedName>
        <fullName evidence="1">Uncharacterized protein</fullName>
    </submittedName>
</protein>
<name>F0ZR73_DICPU</name>